<dbReference type="PANTHER" id="PTHR33223">
    <property type="entry name" value="CCHC-TYPE DOMAIN-CONTAINING PROTEIN"/>
    <property type="match status" value="1"/>
</dbReference>
<dbReference type="Proteomes" id="UP000257109">
    <property type="component" value="Unassembled WGS sequence"/>
</dbReference>
<dbReference type="STRING" id="157652.A0A371GZN2"/>
<evidence type="ECO:0000313" key="2">
    <source>
        <dbReference type="EMBL" id="RDX96004.1"/>
    </source>
</evidence>
<feature type="domain" description="Retrotransposon gag" evidence="1">
    <location>
        <begin position="57"/>
        <end position="136"/>
    </location>
</feature>
<dbReference type="OrthoDB" id="1432783at2759"/>
<evidence type="ECO:0000313" key="3">
    <source>
        <dbReference type="Proteomes" id="UP000257109"/>
    </source>
</evidence>
<organism evidence="2 3">
    <name type="scientific">Mucuna pruriens</name>
    <name type="common">Velvet bean</name>
    <name type="synonym">Dolichos pruriens</name>
    <dbReference type="NCBI Taxonomy" id="157652"/>
    <lineage>
        <taxon>Eukaryota</taxon>
        <taxon>Viridiplantae</taxon>
        <taxon>Streptophyta</taxon>
        <taxon>Embryophyta</taxon>
        <taxon>Tracheophyta</taxon>
        <taxon>Spermatophyta</taxon>
        <taxon>Magnoliopsida</taxon>
        <taxon>eudicotyledons</taxon>
        <taxon>Gunneridae</taxon>
        <taxon>Pentapetalae</taxon>
        <taxon>rosids</taxon>
        <taxon>fabids</taxon>
        <taxon>Fabales</taxon>
        <taxon>Fabaceae</taxon>
        <taxon>Papilionoideae</taxon>
        <taxon>50 kb inversion clade</taxon>
        <taxon>NPAAA clade</taxon>
        <taxon>indigoferoid/millettioid clade</taxon>
        <taxon>Phaseoleae</taxon>
        <taxon>Mucuna</taxon>
    </lineage>
</organism>
<evidence type="ECO:0000259" key="1">
    <source>
        <dbReference type="Pfam" id="PF03732"/>
    </source>
</evidence>
<dbReference type="EMBL" id="QJKJ01003992">
    <property type="protein sequence ID" value="RDX96004.1"/>
    <property type="molecule type" value="Genomic_DNA"/>
</dbReference>
<accession>A0A371GZN2</accession>
<dbReference type="Pfam" id="PF03732">
    <property type="entry name" value="Retrotrans_gag"/>
    <property type="match status" value="1"/>
</dbReference>
<sequence length="178" mass="20251">MAWTLPFSEQIDNAPIPSQFREPMIDPFDGSQDLRAHLQSFQTQTYISGANNHLSYKLFPDTLRGVAMWWFLGLPPRSVTSFVGLAATFESQFAANKTKRLEVVDLFDIKQSRTETLKQYLACFNAAMVQVDDPDQKLFDKVGPFSDSLTLSRSASMTEIRARAEKHVETEKDKEDHL</sequence>
<comment type="caution">
    <text evidence="2">The sequence shown here is derived from an EMBL/GenBank/DDBJ whole genome shotgun (WGS) entry which is preliminary data.</text>
</comment>
<keyword evidence="3" id="KW-1185">Reference proteome</keyword>
<feature type="non-terminal residue" evidence="2">
    <location>
        <position position="1"/>
    </location>
</feature>
<dbReference type="AlphaFoldDB" id="A0A371GZN2"/>
<dbReference type="InterPro" id="IPR005162">
    <property type="entry name" value="Retrotrans_gag_dom"/>
</dbReference>
<protein>
    <recommendedName>
        <fullName evidence="1">Retrotransposon gag domain-containing protein</fullName>
    </recommendedName>
</protein>
<name>A0A371GZN2_MUCPR</name>
<dbReference type="PANTHER" id="PTHR33223:SF10">
    <property type="entry name" value="AMINOTRANSFERASE-LIKE PLANT MOBILE DOMAIN-CONTAINING PROTEIN"/>
    <property type="match status" value="1"/>
</dbReference>
<reference evidence="2" key="1">
    <citation type="submission" date="2018-05" db="EMBL/GenBank/DDBJ databases">
        <title>Draft genome of Mucuna pruriens seed.</title>
        <authorList>
            <person name="Nnadi N.E."/>
            <person name="Vos R."/>
            <person name="Hasami M.H."/>
            <person name="Devisetty U.K."/>
            <person name="Aguiy J.C."/>
        </authorList>
    </citation>
    <scope>NUCLEOTIDE SEQUENCE [LARGE SCALE GENOMIC DNA]</scope>
    <source>
        <strain evidence="2">JCA_2017</strain>
    </source>
</reference>
<gene>
    <name evidence="2" type="ORF">CR513_21383</name>
</gene>
<proteinExistence type="predicted"/>